<organism evidence="1 2">
    <name type="scientific">Rotaria magnacalcarata</name>
    <dbReference type="NCBI Taxonomy" id="392030"/>
    <lineage>
        <taxon>Eukaryota</taxon>
        <taxon>Metazoa</taxon>
        <taxon>Spiralia</taxon>
        <taxon>Gnathifera</taxon>
        <taxon>Rotifera</taxon>
        <taxon>Eurotatoria</taxon>
        <taxon>Bdelloidea</taxon>
        <taxon>Philodinida</taxon>
        <taxon>Philodinidae</taxon>
        <taxon>Rotaria</taxon>
    </lineage>
</organism>
<gene>
    <name evidence="1" type="ORF">BYL167_LOCUS75178</name>
</gene>
<protein>
    <submittedName>
        <fullName evidence="1">Uncharacterized protein</fullName>
    </submittedName>
</protein>
<evidence type="ECO:0000313" key="2">
    <source>
        <dbReference type="Proteomes" id="UP000681967"/>
    </source>
</evidence>
<evidence type="ECO:0000313" key="1">
    <source>
        <dbReference type="EMBL" id="CAF5163147.1"/>
    </source>
</evidence>
<dbReference type="Proteomes" id="UP000681967">
    <property type="component" value="Unassembled WGS sequence"/>
</dbReference>
<name>A0A8S3GJL2_9BILA</name>
<reference evidence="1" key="1">
    <citation type="submission" date="2021-02" db="EMBL/GenBank/DDBJ databases">
        <authorList>
            <person name="Nowell W R."/>
        </authorList>
    </citation>
    <scope>NUCLEOTIDE SEQUENCE</scope>
</reference>
<sequence>MNAKSRGPITVDGHRFENSSGFYLTNS</sequence>
<proteinExistence type="predicted"/>
<feature type="non-terminal residue" evidence="1">
    <location>
        <position position="27"/>
    </location>
</feature>
<dbReference type="AlphaFoldDB" id="A0A8S3GJL2"/>
<accession>A0A8S3GJL2</accession>
<dbReference type="EMBL" id="CAJOBH010268781">
    <property type="protein sequence ID" value="CAF5163147.1"/>
    <property type="molecule type" value="Genomic_DNA"/>
</dbReference>
<comment type="caution">
    <text evidence="1">The sequence shown here is derived from an EMBL/GenBank/DDBJ whole genome shotgun (WGS) entry which is preliminary data.</text>
</comment>